<evidence type="ECO:0000256" key="3">
    <source>
        <dbReference type="ARBA" id="ARBA00023004"/>
    </source>
</evidence>
<evidence type="ECO:0000259" key="6">
    <source>
        <dbReference type="PROSITE" id="PS50255"/>
    </source>
</evidence>
<gene>
    <name evidence="7" type="primary">CB5-A_0</name>
    <name evidence="7" type="ORF">CK203_094606</name>
</gene>
<dbReference type="PANTHER" id="PTHR19359:SF25">
    <property type="entry name" value="CYTOCHROME B5 HEME-BINDING DOMAIN-CONTAINING PROTEIN"/>
    <property type="match status" value="1"/>
</dbReference>
<evidence type="ECO:0000256" key="5">
    <source>
        <dbReference type="RuleBase" id="RU362121"/>
    </source>
</evidence>
<dbReference type="GO" id="GO:0046872">
    <property type="term" value="F:metal ion binding"/>
    <property type="evidence" value="ECO:0007669"/>
    <property type="project" value="UniProtKB-UniRule"/>
</dbReference>
<evidence type="ECO:0000256" key="4">
    <source>
        <dbReference type="ARBA" id="ARBA00038168"/>
    </source>
</evidence>
<dbReference type="Pfam" id="PF00173">
    <property type="entry name" value="Cyt-b5"/>
    <property type="match status" value="1"/>
</dbReference>
<sequence>MPTLTKLFSMQEASLHNSKDDCWVVIDGKIDVFYSSPMLSLLYMLAPADPEPKCIGGLFQDGGGNVVLDFSMKSLQVLLCWRCLLQSYLPELSADCFIQCFKWLKAVLRCFSQLRRSVSLEAKQGSAHCAVLCLEKWNQTACNMGKEHVHVGIMGRKEVTTGETRLVPDFNSCSISLVVYDVTTYLDEHPGGDDVILATTGKDATDDFEDAGHSNDARELMKSFCIGELDMSSPAIPELKISDKKQQTDVAQKLLNLTKQYWAVSVAIVGISVVAGFLFMRKK</sequence>
<keyword evidence="5" id="KW-0812">Transmembrane</keyword>
<dbReference type="SUPFAM" id="SSF55856">
    <property type="entry name" value="Cytochrome b5-like heme/steroid binding domain"/>
    <property type="match status" value="2"/>
</dbReference>
<evidence type="ECO:0000313" key="7">
    <source>
        <dbReference type="EMBL" id="RVW42191.1"/>
    </source>
</evidence>
<feature type="domain" description="Cytochrome b5 heme-binding" evidence="6">
    <location>
        <begin position="179"/>
        <end position="230"/>
    </location>
</feature>
<dbReference type="InterPro" id="IPR001199">
    <property type="entry name" value="Cyt_B5-like_heme/steroid-bd"/>
</dbReference>
<keyword evidence="5" id="KW-1133">Transmembrane helix</keyword>
<dbReference type="PROSITE" id="PS50255">
    <property type="entry name" value="CYTOCHROME_B5_2"/>
    <property type="match status" value="1"/>
</dbReference>
<dbReference type="InterPro" id="IPR018506">
    <property type="entry name" value="Cyt_B5_heme-BS"/>
</dbReference>
<dbReference type="PRINTS" id="PR00363">
    <property type="entry name" value="CYTOCHROMEB5"/>
</dbReference>
<proteinExistence type="inferred from homology"/>
<evidence type="ECO:0000313" key="8">
    <source>
        <dbReference type="Proteomes" id="UP000288805"/>
    </source>
</evidence>
<dbReference type="PROSITE" id="PS00191">
    <property type="entry name" value="CYTOCHROME_B5_1"/>
    <property type="match status" value="1"/>
</dbReference>
<accession>A0A438E386</accession>
<dbReference type="Proteomes" id="UP000288805">
    <property type="component" value="Unassembled WGS sequence"/>
</dbReference>
<dbReference type="EMBL" id="QGNW01001412">
    <property type="protein sequence ID" value="RVW42191.1"/>
    <property type="molecule type" value="Genomic_DNA"/>
</dbReference>
<dbReference type="AlphaFoldDB" id="A0A438E386"/>
<dbReference type="PANTHER" id="PTHR19359">
    <property type="entry name" value="CYTOCHROME B5"/>
    <property type="match status" value="1"/>
</dbReference>
<name>A0A438E386_VITVI</name>
<keyword evidence="3 5" id="KW-0408">Iron</keyword>
<dbReference type="Gene3D" id="3.10.120.10">
    <property type="entry name" value="Cytochrome b5-like heme/steroid binding domain"/>
    <property type="match status" value="1"/>
</dbReference>
<protein>
    <submittedName>
        <fullName evidence="7">Cytochrome b5 isoform A</fullName>
    </submittedName>
</protein>
<dbReference type="InterPro" id="IPR036400">
    <property type="entry name" value="Cyt_B5-like_heme/steroid_sf"/>
</dbReference>
<dbReference type="SMART" id="SM01117">
    <property type="entry name" value="Cyt-b5"/>
    <property type="match status" value="1"/>
</dbReference>
<dbReference type="GO" id="GO:0020037">
    <property type="term" value="F:heme binding"/>
    <property type="evidence" value="ECO:0007669"/>
    <property type="project" value="UniProtKB-UniRule"/>
</dbReference>
<keyword evidence="2 5" id="KW-0479">Metal-binding</keyword>
<dbReference type="InterPro" id="IPR050668">
    <property type="entry name" value="Cytochrome_b5"/>
</dbReference>
<comment type="similarity">
    <text evidence="4 5">Belongs to the cytochrome b5 family.</text>
</comment>
<keyword evidence="5" id="KW-0472">Membrane</keyword>
<comment type="caution">
    <text evidence="7">The sequence shown here is derived from an EMBL/GenBank/DDBJ whole genome shotgun (WGS) entry which is preliminary data.</text>
</comment>
<reference evidence="7 8" key="1">
    <citation type="journal article" date="2018" name="PLoS Genet.">
        <title>Population sequencing reveals clonal diversity and ancestral inbreeding in the grapevine cultivar Chardonnay.</title>
        <authorList>
            <person name="Roach M.J."/>
            <person name="Johnson D.L."/>
            <person name="Bohlmann J."/>
            <person name="van Vuuren H.J."/>
            <person name="Jones S.J."/>
            <person name="Pretorius I.S."/>
            <person name="Schmidt S.A."/>
            <person name="Borneman A.R."/>
        </authorList>
    </citation>
    <scope>NUCLEOTIDE SEQUENCE [LARGE SCALE GENOMIC DNA]</scope>
    <source>
        <strain evidence="8">cv. Chardonnay</strain>
        <tissue evidence="7">Leaf</tissue>
    </source>
</reference>
<evidence type="ECO:0000256" key="1">
    <source>
        <dbReference type="ARBA" id="ARBA00022617"/>
    </source>
</evidence>
<evidence type="ECO:0000256" key="2">
    <source>
        <dbReference type="ARBA" id="ARBA00022723"/>
    </source>
</evidence>
<organism evidence="7 8">
    <name type="scientific">Vitis vinifera</name>
    <name type="common">Grape</name>
    <dbReference type="NCBI Taxonomy" id="29760"/>
    <lineage>
        <taxon>Eukaryota</taxon>
        <taxon>Viridiplantae</taxon>
        <taxon>Streptophyta</taxon>
        <taxon>Embryophyta</taxon>
        <taxon>Tracheophyta</taxon>
        <taxon>Spermatophyta</taxon>
        <taxon>Magnoliopsida</taxon>
        <taxon>eudicotyledons</taxon>
        <taxon>Gunneridae</taxon>
        <taxon>Pentapetalae</taxon>
        <taxon>rosids</taxon>
        <taxon>Vitales</taxon>
        <taxon>Vitaceae</taxon>
        <taxon>Viteae</taxon>
        <taxon>Vitis</taxon>
    </lineage>
</organism>
<keyword evidence="1 5" id="KW-0349">Heme</keyword>
<feature type="transmembrane region" description="Helical" evidence="5">
    <location>
        <begin position="261"/>
        <end position="280"/>
    </location>
</feature>